<keyword evidence="3" id="KW-1185">Reference proteome</keyword>
<gene>
    <name evidence="2" type="ORF">FUA26_10695</name>
</gene>
<organism evidence="2 3">
    <name type="scientific">Seonamhaeicola algicola</name>
    <dbReference type="NCBI Taxonomy" id="1719036"/>
    <lineage>
        <taxon>Bacteria</taxon>
        <taxon>Pseudomonadati</taxon>
        <taxon>Bacteroidota</taxon>
        <taxon>Flavobacteriia</taxon>
        <taxon>Flavobacteriales</taxon>
        <taxon>Flavobacteriaceae</taxon>
    </lineage>
</organism>
<proteinExistence type="predicted"/>
<comment type="caution">
    <text evidence="2">The sequence shown here is derived from an EMBL/GenBank/DDBJ whole genome shotgun (WGS) entry which is preliminary data.</text>
</comment>
<dbReference type="EMBL" id="VOSC01000025">
    <property type="protein sequence ID" value="TXE09944.1"/>
    <property type="molecule type" value="Genomic_DNA"/>
</dbReference>
<keyword evidence="1" id="KW-0732">Signal</keyword>
<dbReference type="Proteomes" id="UP000321790">
    <property type="component" value="Unassembled WGS sequence"/>
</dbReference>
<evidence type="ECO:0000256" key="1">
    <source>
        <dbReference type="SAM" id="SignalP"/>
    </source>
</evidence>
<evidence type="ECO:0000313" key="2">
    <source>
        <dbReference type="EMBL" id="TXE09944.1"/>
    </source>
</evidence>
<name>A0A5C7APP9_9FLAO</name>
<reference evidence="3" key="1">
    <citation type="submission" date="2019-08" db="EMBL/GenBank/DDBJ databases">
        <title>Seonamhaeicola sediminis sp. nov., isolated from marine sediment.</title>
        <authorList>
            <person name="Cao W.R."/>
        </authorList>
    </citation>
    <scope>NUCLEOTIDE SEQUENCE [LARGE SCALE GENOMIC DNA]</scope>
    <source>
        <strain evidence="3">Gy8</strain>
    </source>
</reference>
<evidence type="ECO:0008006" key="4">
    <source>
        <dbReference type="Google" id="ProtNLM"/>
    </source>
</evidence>
<protein>
    <recommendedName>
        <fullName evidence="4">T9SS type A sorting domain-containing protein</fullName>
    </recommendedName>
</protein>
<feature type="signal peptide" evidence="1">
    <location>
        <begin position="1"/>
        <end position="19"/>
    </location>
</feature>
<feature type="chain" id="PRO_5023109019" description="T9SS type A sorting domain-containing protein" evidence="1">
    <location>
        <begin position="20"/>
        <end position="281"/>
    </location>
</feature>
<sequence length="281" mass="29453">MKKITLILLLSFCFTFVQAQTIEFLSYPATFAGDGAGAYGPAVGQPDIVIKYTGITISNANLSSAGLFSPIRQTSNVQSSLSGQTITGPNVTSITGNPGTPNAGIPTLAPQGLTPASAASTESYILAGPTISDNGDGTSTVDVTIAYNRWDGTYTNGVDYTIVCRWFSTAMGDADGLEAVPVVDNGSGTLVVQGMTYDAMATIGPSLSTVDFNKSKLDAFYSSNKDALVLSTAIYGDYKIFNLLGQSVQEAKIESREISITNLKSGMYILATDHGILKFAK</sequence>
<accession>A0A5C7APP9</accession>
<dbReference type="OrthoDB" id="1398702at2"/>
<evidence type="ECO:0000313" key="3">
    <source>
        <dbReference type="Proteomes" id="UP000321790"/>
    </source>
</evidence>
<dbReference type="AlphaFoldDB" id="A0A5C7APP9"/>
<dbReference type="RefSeq" id="WP_147135620.1">
    <property type="nucleotide sequence ID" value="NZ_VOSC01000025.1"/>
</dbReference>